<proteinExistence type="predicted"/>
<organism evidence="2 3">
    <name type="scientific">Saccharothrix lopnurensis</name>
    <dbReference type="NCBI Taxonomy" id="1670621"/>
    <lineage>
        <taxon>Bacteria</taxon>
        <taxon>Bacillati</taxon>
        <taxon>Actinomycetota</taxon>
        <taxon>Actinomycetes</taxon>
        <taxon>Pseudonocardiales</taxon>
        <taxon>Pseudonocardiaceae</taxon>
        <taxon>Saccharothrix</taxon>
    </lineage>
</organism>
<keyword evidence="1" id="KW-0732">Signal</keyword>
<name>A0ABW1NYD9_9PSEU</name>
<evidence type="ECO:0000313" key="3">
    <source>
        <dbReference type="Proteomes" id="UP001596220"/>
    </source>
</evidence>
<gene>
    <name evidence="2" type="ORF">ACFP3R_00935</name>
</gene>
<feature type="signal peptide" evidence="1">
    <location>
        <begin position="1"/>
        <end position="22"/>
    </location>
</feature>
<evidence type="ECO:0000256" key="1">
    <source>
        <dbReference type="SAM" id="SignalP"/>
    </source>
</evidence>
<accession>A0ABW1NYD9</accession>
<reference evidence="3" key="1">
    <citation type="journal article" date="2019" name="Int. J. Syst. Evol. Microbiol.">
        <title>The Global Catalogue of Microorganisms (GCM) 10K type strain sequencing project: providing services to taxonomists for standard genome sequencing and annotation.</title>
        <authorList>
            <consortium name="The Broad Institute Genomics Platform"/>
            <consortium name="The Broad Institute Genome Sequencing Center for Infectious Disease"/>
            <person name="Wu L."/>
            <person name="Ma J."/>
        </authorList>
    </citation>
    <scope>NUCLEOTIDE SEQUENCE [LARGE SCALE GENOMIC DNA]</scope>
    <source>
        <strain evidence="3">CGMCC 4.7246</strain>
    </source>
</reference>
<protein>
    <submittedName>
        <fullName evidence="2">Bacteriophage spanin2 family protein</fullName>
    </submittedName>
</protein>
<sequence length="131" mass="13059">MRTATRLATTITGLFAVAALSACGTLQEASDTAAAVANTANTVQLCTDALSQAAVNVDIAAPEEALDRAHEAGATLSDLAADAANTTLSQAITALADTLTAVTLNDLVSGPAQWLETRATQVANLTTACAG</sequence>
<comment type="caution">
    <text evidence="2">The sequence shown here is derived from an EMBL/GenBank/DDBJ whole genome shotgun (WGS) entry which is preliminary data.</text>
</comment>
<keyword evidence="3" id="KW-1185">Reference proteome</keyword>
<feature type="chain" id="PRO_5045535756" evidence="1">
    <location>
        <begin position="23"/>
        <end position="131"/>
    </location>
</feature>
<evidence type="ECO:0000313" key="2">
    <source>
        <dbReference type="EMBL" id="MFC6087830.1"/>
    </source>
</evidence>
<dbReference type="RefSeq" id="WP_380631782.1">
    <property type="nucleotide sequence ID" value="NZ_JBHSQO010000001.1"/>
</dbReference>
<dbReference type="NCBIfam" id="NF037950">
    <property type="entry name" value="spanin2_1"/>
    <property type="match status" value="1"/>
</dbReference>
<dbReference type="Proteomes" id="UP001596220">
    <property type="component" value="Unassembled WGS sequence"/>
</dbReference>
<dbReference type="EMBL" id="JBHSQO010000001">
    <property type="protein sequence ID" value="MFC6087830.1"/>
    <property type="molecule type" value="Genomic_DNA"/>
</dbReference>
<dbReference type="PROSITE" id="PS51257">
    <property type="entry name" value="PROKAR_LIPOPROTEIN"/>
    <property type="match status" value="1"/>
</dbReference>